<comment type="caution">
    <text evidence="4">The sequence shown here is derived from an EMBL/GenBank/DDBJ whole genome shotgun (WGS) entry which is preliminary data.</text>
</comment>
<evidence type="ECO:0000313" key="4">
    <source>
        <dbReference type="EMBL" id="EJK45319.1"/>
    </source>
</evidence>
<dbReference type="OMA" id="HAGNICK"/>
<reference evidence="4 5" key="1">
    <citation type="journal article" date="2012" name="Genome Biol.">
        <title>Genome and low-iron response of an oceanic diatom adapted to chronic iron limitation.</title>
        <authorList>
            <person name="Lommer M."/>
            <person name="Specht M."/>
            <person name="Roy A.S."/>
            <person name="Kraemer L."/>
            <person name="Andreson R."/>
            <person name="Gutowska M.A."/>
            <person name="Wolf J."/>
            <person name="Bergner S.V."/>
            <person name="Schilhabel M.B."/>
            <person name="Klostermeier U.C."/>
            <person name="Beiko R.G."/>
            <person name="Rosenstiel P."/>
            <person name="Hippler M."/>
            <person name="Laroche J."/>
        </authorList>
    </citation>
    <scope>NUCLEOTIDE SEQUENCE [LARGE SCALE GENOMIC DNA]</scope>
    <source>
        <strain evidence="4 5">CCMP1005</strain>
    </source>
</reference>
<keyword evidence="2" id="KW-0175">Coiled coil</keyword>
<accession>K0R2D0</accession>
<gene>
    <name evidence="4" type="ORF">THAOC_36071</name>
</gene>
<organism evidence="4 5">
    <name type="scientific">Thalassiosira oceanica</name>
    <name type="common">Marine diatom</name>
    <dbReference type="NCBI Taxonomy" id="159749"/>
    <lineage>
        <taxon>Eukaryota</taxon>
        <taxon>Sar</taxon>
        <taxon>Stramenopiles</taxon>
        <taxon>Ochrophyta</taxon>
        <taxon>Bacillariophyta</taxon>
        <taxon>Coscinodiscophyceae</taxon>
        <taxon>Thalassiosirophycidae</taxon>
        <taxon>Thalassiosirales</taxon>
        <taxon>Thalassiosiraceae</taxon>
        <taxon>Thalassiosira</taxon>
    </lineage>
</organism>
<feature type="compositionally biased region" description="Low complexity" evidence="3">
    <location>
        <begin position="22"/>
        <end position="51"/>
    </location>
</feature>
<dbReference type="PANTHER" id="PTHR12832">
    <property type="entry name" value="TESTIS-SPECIFIC PROTEIN PBS13 T-COMPLEX 11"/>
    <property type="match status" value="1"/>
</dbReference>
<dbReference type="Proteomes" id="UP000266841">
    <property type="component" value="Unassembled WGS sequence"/>
</dbReference>
<dbReference type="Pfam" id="PF05794">
    <property type="entry name" value="Tcp11"/>
    <property type="match status" value="1"/>
</dbReference>
<proteinExistence type="inferred from homology"/>
<protein>
    <submittedName>
        <fullName evidence="4">Uncharacterized protein</fullName>
    </submittedName>
</protein>
<dbReference type="PANTHER" id="PTHR12832:SF11">
    <property type="entry name" value="LD23868P"/>
    <property type="match status" value="1"/>
</dbReference>
<feature type="compositionally biased region" description="Basic and acidic residues" evidence="3">
    <location>
        <begin position="108"/>
        <end position="120"/>
    </location>
</feature>
<evidence type="ECO:0000313" key="5">
    <source>
        <dbReference type="Proteomes" id="UP000266841"/>
    </source>
</evidence>
<evidence type="ECO:0000256" key="3">
    <source>
        <dbReference type="SAM" id="MobiDB-lite"/>
    </source>
</evidence>
<dbReference type="EMBL" id="AGNL01048603">
    <property type="protein sequence ID" value="EJK45319.1"/>
    <property type="molecule type" value="Genomic_DNA"/>
</dbReference>
<feature type="region of interest" description="Disordered" evidence="3">
    <location>
        <begin position="1"/>
        <end position="160"/>
    </location>
</feature>
<feature type="compositionally biased region" description="Polar residues" evidence="3">
    <location>
        <begin position="1"/>
        <end position="11"/>
    </location>
</feature>
<feature type="coiled-coil region" evidence="2">
    <location>
        <begin position="254"/>
        <end position="281"/>
    </location>
</feature>
<name>K0R2D0_THAOC</name>
<feature type="compositionally biased region" description="Low complexity" evidence="3">
    <location>
        <begin position="92"/>
        <end position="104"/>
    </location>
</feature>
<keyword evidence="5" id="KW-1185">Reference proteome</keyword>
<comment type="similarity">
    <text evidence="1">Belongs to the TCP11 family.</text>
</comment>
<dbReference type="eggNOG" id="ENOG502SPQ0">
    <property type="taxonomic scope" value="Eukaryota"/>
</dbReference>
<evidence type="ECO:0000256" key="1">
    <source>
        <dbReference type="ARBA" id="ARBA00010954"/>
    </source>
</evidence>
<feature type="compositionally biased region" description="Basic and acidic residues" evidence="3">
    <location>
        <begin position="12"/>
        <end position="21"/>
    </location>
</feature>
<dbReference type="AlphaFoldDB" id="K0R2D0"/>
<evidence type="ECO:0000256" key="2">
    <source>
        <dbReference type="SAM" id="Coils"/>
    </source>
</evidence>
<sequence>MDIFSLISSPEKSADDEHDASSSDFSPGSTAAWSSPSSAQSTPRSLFSSPRTPRRRRGESSSESAPEDILASPCRNLEESFAAESNEGAEKSPSFSPSTPTSPTKIAQKLERAKSRREMLCTRNDSNQSIPSRRVSGEFNSISSRDPANPPPPTCQPEREKTALRLQQDFKLNIVSKARAELAKSPKAKERRDEQVQIRIESVESRLVSKVATAERNVQRNLLDKQRRASSDERKARAEQRRRLFQYEKRAKLLASLSGKLERAAERSKRLNEEKASRAAEEISHSKEIARRVRAAKLIQGRVRDAYGLECRKYAAGRLSEHEAAERLQTWMELRGRVCVTRMNDDVVEALTGLMELFPSESDTKLPFELICRKMMEPCVMKMAGMVVDCLRPIMFQSSNCPSPVFDSRRLLSLCLIACHPREVLDDSSGNSEDGRSTKGNRLLTLSCKALLESLRELVEIEPGSRTERVIAVASSGRKAFTLFNWWKGMDLDKLLGNLSTQLEQSWVVYISSSEILVYLEKVAGIPSEPKQDDPLMSLRMRHEAGKTGSRNHIKRIRLSLNKLIGVDQAKEVVKGAKQKATSPAEFLSSKLRDEVEEIRSTSAAASAPSLVGTAKDSGNVGLSVELPESIASNVELVHRILLTDPCDFDKLSWDGTDAHAAALGPCEFMASFSISQESSDGTPRSLEDVPQRIAQSMRYAFLNQSAQEARSGNFAPARDLLREMSEKMRSLLPNRQDLHSHISDADVMACKSIDDVVRITLRSSYLLANYLESAARASTTNDLIRHLEEFAASREDTTGSPPAEIPFGLESEELFALSSVAFGQLAPLLHHAVGCEYERKQLKEAYGDYTVSTAAELQGMLSSTCGWIRSIQSRFGSAENLTAQSKVEQKLDFVKGRGFVDGILFTRTQLALPEVFSLDAERIGNIRNEAKCCVIASALVLHAGNICKLKSSELPALLSPGSEVEEAKRVLFNELRRKHFDQTELESNVTKSVYSLATAVIERDLSDGERDALSNHTNAVLRGNDPVLNLLDNRIQNYYKFACKWTKPVGSAPLGMKTGRSVLETGAPAPGVGSTKDVFIRSCLKEARKLGFGFVADDLIESSHMAHMVIGLACANYWDVFHTVLSA</sequence>
<dbReference type="GO" id="GO:0007165">
    <property type="term" value="P:signal transduction"/>
    <property type="evidence" value="ECO:0007669"/>
    <property type="project" value="TreeGrafter"/>
</dbReference>
<dbReference type="OrthoDB" id="48385at2759"/>
<dbReference type="InterPro" id="IPR008862">
    <property type="entry name" value="Tcp11"/>
</dbReference>